<feature type="region of interest" description="Disordered" evidence="10">
    <location>
        <begin position="1"/>
        <end position="90"/>
    </location>
</feature>
<dbReference type="Proteomes" id="UP001515480">
    <property type="component" value="Unassembled WGS sequence"/>
</dbReference>
<dbReference type="PROSITE" id="PS01153">
    <property type="entry name" value="NOL1_NOP2_SUN"/>
    <property type="match status" value="1"/>
</dbReference>
<evidence type="ECO:0000256" key="4">
    <source>
        <dbReference type="ARBA" id="ARBA00022603"/>
    </source>
</evidence>
<dbReference type="PRINTS" id="PR02012">
    <property type="entry name" value="RCMTNOP2"/>
</dbReference>
<dbReference type="EMBL" id="JBGBPQ010000004">
    <property type="protein sequence ID" value="KAL1525868.1"/>
    <property type="molecule type" value="Genomic_DNA"/>
</dbReference>
<dbReference type="PANTHER" id="PTHR22807:SF30">
    <property type="entry name" value="28S RRNA (CYTOSINE(4447)-C(5))-METHYLTRANSFERASE-RELATED"/>
    <property type="match status" value="1"/>
</dbReference>
<evidence type="ECO:0000256" key="3">
    <source>
        <dbReference type="ARBA" id="ARBA00022517"/>
    </source>
</evidence>
<dbReference type="SUPFAM" id="SSF53335">
    <property type="entry name" value="S-adenosyl-L-methionine-dependent methyltransferases"/>
    <property type="match status" value="1"/>
</dbReference>
<dbReference type="InterPro" id="IPR023273">
    <property type="entry name" value="RCMT_NOP2"/>
</dbReference>
<feature type="binding site" evidence="9">
    <location>
        <position position="357"/>
    </location>
    <ligand>
        <name>S-adenosyl-L-methionine</name>
        <dbReference type="ChEBI" id="CHEBI:59789"/>
    </ligand>
</feature>
<name>A0AB34JXY7_PRYPA</name>
<dbReference type="InterPro" id="IPR023267">
    <property type="entry name" value="RCMT"/>
</dbReference>
<keyword evidence="13" id="KW-1185">Reference proteome</keyword>
<dbReference type="PROSITE" id="PS51686">
    <property type="entry name" value="SAM_MT_RSMB_NOP"/>
    <property type="match status" value="1"/>
</dbReference>
<dbReference type="GO" id="GO:0003723">
    <property type="term" value="F:RNA binding"/>
    <property type="evidence" value="ECO:0007669"/>
    <property type="project" value="UniProtKB-UniRule"/>
</dbReference>
<feature type="compositionally biased region" description="Polar residues" evidence="10">
    <location>
        <begin position="15"/>
        <end position="24"/>
    </location>
</feature>
<proteinExistence type="inferred from homology"/>
<dbReference type="Gene3D" id="3.40.50.150">
    <property type="entry name" value="Vaccinia Virus protein VP39"/>
    <property type="match status" value="1"/>
</dbReference>
<feature type="region of interest" description="Disordered" evidence="10">
    <location>
        <begin position="536"/>
        <end position="756"/>
    </location>
</feature>
<keyword evidence="6 9" id="KW-0949">S-adenosyl-L-methionine</keyword>
<dbReference type="AlphaFoldDB" id="A0AB34JXY7"/>
<comment type="subcellular location">
    <subcellularLocation>
        <location evidence="1">Nucleus</location>
        <location evidence="1">Nucleolus</location>
    </subcellularLocation>
</comment>
<dbReference type="NCBIfam" id="TIGR00446">
    <property type="entry name" value="nop2p"/>
    <property type="match status" value="1"/>
</dbReference>
<evidence type="ECO:0000313" key="13">
    <source>
        <dbReference type="Proteomes" id="UP001515480"/>
    </source>
</evidence>
<comment type="caution">
    <text evidence="12">The sequence shown here is derived from an EMBL/GenBank/DDBJ whole genome shotgun (WGS) entry which is preliminary data.</text>
</comment>
<keyword evidence="8" id="KW-0539">Nucleus</keyword>
<evidence type="ECO:0000259" key="11">
    <source>
        <dbReference type="PROSITE" id="PS51686"/>
    </source>
</evidence>
<evidence type="ECO:0000256" key="7">
    <source>
        <dbReference type="ARBA" id="ARBA00022884"/>
    </source>
</evidence>
<dbReference type="GO" id="GO:0000470">
    <property type="term" value="P:maturation of LSU-rRNA"/>
    <property type="evidence" value="ECO:0007669"/>
    <property type="project" value="TreeGrafter"/>
</dbReference>
<dbReference type="InterPro" id="IPR018314">
    <property type="entry name" value="RsmB/NOL1/NOP2-like_CS"/>
</dbReference>
<feature type="domain" description="SAM-dependent MTase RsmB/NOP-type" evidence="11">
    <location>
        <begin position="194"/>
        <end position="528"/>
    </location>
</feature>
<dbReference type="InterPro" id="IPR011023">
    <property type="entry name" value="Nop2p"/>
</dbReference>
<feature type="binding site" evidence="9">
    <location>
        <position position="384"/>
    </location>
    <ligand>
        <name>S-adenosyl-L-methionine</name>
        <dbReference type="ChEBI" id="CHEBI:59789"/>
    </ligand>
</feature>
<feature type="compositionally biased region" description="Basic and acidic residues" evidence="10">
    <location>
        <begin position="539"/>
        <end position="553"/>
    </location>
</feature>
<evidence type="ECO:0000256" key="2">
    <source>
        <dbReference type="ARBA" id="ARBA00007494"/>
    </source>
</evidence>
<dbReference type="GO" id="GO:0009383">
    <property type="term" value="F:rRNA (cytosine-C5-)-methyltransferase activity"/>
    <property type="evidence" value="ECO:0007669"/>
    <property type="project" value="TreeGrafter"/>
</dbReference>
<dbReference type="PRINTS" id="PR02008">
    <property type="entry name" value="RCMTFAMILY"/>
</dbReference>
<feature type="compositionally biased region" description="Acidic residues" evidence="10">
    <location>
        <begin position="559"/>
        <end position="579"/>
    </location>
</feature>
<feature type="active site" description="Nucleophile" evidence="9">
    <location>
        <position position="458"/>
    </location>
</feature>
<accession>A0AB34JXY7</accession>
<evidence type="ECO:0000256" key="6">
    <source>
        <dbReference type="ARBA" id="ARBA00022691"/>
    </source>
</evidence>
<dbReference type="InterPro" id="IPR001678">
    <property type="entry name" value="MeTrfase_RsmB-F_NOP2_dom"/>
</dbReference>
<dbReference type="Gene3D" id="3.30.70.1170">
    <property type="entry name" value="Sun protein, domain 3"/>
    <property type="match status" value="1"/>
</dbReference>
<feature type="binding site" evidence="9">
    <location>
        <position position="401"/>
    </location>
    <ligand>
        <name>S-adenosyl-L-methionine</name>
        <dbReference type="ChEBI" id="CHEBI:59789"/>
    </ligand>
</feature>
<keyword evidence="3" id="KW-0690">Ribosome biogenesis</keyword>
<comment type="similarity">
    <text evidence="2 9">Belongs to the class I-like SAM-binding methyltransferase superfamily. RsmB/NOP family.</text>
</comment>
<dbReference type="PANTHER" id="PTHR22807">
    <property type="entry name" value="NOP2 YEAST -RELATED NOL1/NOP2/FMU SUN DOMAIN-CONTAINING"/>
    <property type="match status" value="1"/>
</dbReference>
<dbReference type="GO" id="GO:0070475">
    <property type="term" value="P:rRNA base methylation"/>
    <property type="evidence" value="ECO:0007669"/>
    <property type="project" value="TreeGrafter"/>
</dbReference>
<evidence type="ECO:0000256" key="9">
    <source>
        <dbReference type="PROSITE-ProRule" id="PRU01023"/>
    </source>
</evidence>
<sequence>MVARRKSAPGMTPGFTDSNKSWLTPTEKKRPLFGEEEEEEEGEEEMDVDEEQLDGEDDGEDDDDEEEEEDDDDDDEGEELEFEKKARRTVARMEREAIENEKEVRELQRGDFSLPTAAELEEEQSRPPDISAVRDRVKQVVEVLSDFNARREEGRSRVEYISTLVADLQTVYGYSHDMVELLLHLFSPAECLQFIEANETPRPVTIRTNTLKTRRRELAQACLPPHPAASLRPRHLPSRTSPLPCPRFSLLCSSFLPSPLPLRLASKALIARNVNLDPISKWSKEGLQIYESAVPIGATPEYLAGHYMIQSASSYLPVMALQPLPNQRVLDMAASPGGKTTHIAALMGNTGTVVANDFSKERIKALQANISRLGVRNTVVVNADGREFPKLMGGFDRVLLDAPCSGTGVISKDPSVKAEKGFSDIQRCQQLQRQLLLAAIDSCNANGDNGGYIVYSTCSVMVEENEAVVDYALASRCVKVVESGLPFGTEGFTRYRTKRFHASLKHARRFYPHTHNLDGFFVCRLRKYSNDLPAQLATKRGDGKETAPRRAVEEASGGEGEEGEEGEEEWEELDDDEEPAPPARREAPAVGKAGDAKKPSAQTRKAAPSTPAAVSQAVEGEGEGNPSMKKKLKAAPSTPVVVVSQAEGGGEAKPSMRKKLKAAPPTPVAVVSQEAEGGGEGKPSMKKKLKAAPPTPVAVVSQEAEGGGEAKPSMKKKLKAAPSTPVAVVSQEAEGGGEGKPSMKKKLKAAPPTPWL</sequence>
<dbReference type="GO" id="GO:0005730">
    <property type="term" value="C:nucleolus"/>
    <property type="evidence" value="ECO:0007669"/>
    <property type="project" value="UniProtKB-SubCell"/>
</dbReference>
<evidence type="ECO:0000256" key="1">
    <source>
        <dbReference type="ARBA" id="ARBA00004604"/>
    </source>
</evidence>
<reference evidence="12 13" key="1">
    <citation type="journal article" date="2024" name="Science">
        <title>Giant polyketide synthase enzymes in the biosynthesis of giant marine polyether toxins.</title>
        <authorList>
            <person name="Fallon T.R."/>
            <person name="Shende V.V."/>
            <person name="Wierzbicki I.H."/>
            <person name="Pendleton A.L."/>
            <person name="Watervoot N.F."/>
            <person name="Auber R.P."/>
            <person name="Gonzalez D.J."/>
            <person name="Wisecaver J.H."/>
            <person name="Moore B.S."/>
        </authorList>
    </citation>
    <scope>NUCLEOTIDE SEQUENCE [LARGE SCALE GENOMIC DNA]</scope>
    <source>
        <strain evidence="12 13">12B1</strain>
    </source>
</reference>
<keyword evidence="4 9" id="KW-0489">Methyltransferase</keyword>
<feature type="compositionally biased region" description="Acidic residues" evidence="10">
    <location>
        <begin position="34"/>
        <end position="81"/>
    </location>
</feature>
<comment type="caution">
    <text evidence="9">Lacks conserved residue(s) required for the propagation of feature annotation.</text>
</comment>
<evidence type="ECO:0000313" key="12">
    <source>
        <dbReference type="EMBL" id="KAL1525868.1"/>
    </source>
</evidence>
<evidence type="ECO:0000256" key="8">
    <source>
        <dbReference type="ARBA" id="ARBA00023242"/>
    </source>
</evidence>
<keyword evidence="7 9" id="KW-0694">RNA-binding</keyword>
<gene>
    <name evidence="12" type="ORF">AB1Y20_020699</name>
</gene>
<dbReference type="CDD" id="cd02440">
    <property type="entry name" value="AdoMet_MTases"/>
    <property type="match status" value="1"/>
</dbReference>
<evidence type="ECO:0000256" key="5">
    <source>
        <dbReference type="ARBA" id="ARBA00022679"/>
    </source>
</evidence>
<dbReference type="Pfam" id="PF01189">
    <property type="entry name" value="Methyltr_RsmB-F"/>
    <property type="match status" value="1"/>
</dbReference>
<keyword evidence="5 9" id="KW-0808">Transferase</keyword>
<protein>
    <recommendedName>
        <fullName evidence="11">SAM-dependent MTase RsmB/NOP-type domain-containing protein</fullName>
    </recommendedName>
</protein>
<organism evidence="12 13">
    <name type="scientific">Prymnesium parvum</name>
    <name type="common">Toxic golden alga</name>
    <dbReference type="NCBI Taxonomy" id="97485"/>
    <lineage>
        <taxon>Eukaryota</taxon>
        <taxon>Haptista</taxon>
        <taxon>Haptophyta</taxon>
        <taxon>Prymnesiophyceae</taxon>
        <taxon>Prymnesiales</taxon>
        <taxon>Prymnesiaceae</taxon>
        <taxon>Prymnesium</taxon>
    </lineage>
</organism>
<evidence type="ECO:0000256" key="10">
    <source>
        <dbReference type="SAM" id="MobiDB-lite"/>
    </source>
</evidence>
<dbReference type="InterPro" id="IPR029063">
    <property type="entry name" value="SAM-dependent_MTases_sf"/>
</dbReference>
<dbReference type="InterPro" id="IPR049560">
    <property type="entry name" value="MeTrfase_RsmB-F_NOP2_cat"/>
</dbReference>